<organism evidence="7 8">
    <name type="scientific">Cellulomonas xylanilytica</name>
    <dbReference type="NCBI Taxonomy" id="233583"/>
    <lineage>
        <taxon>Bacteria</taxon>
        <taxon>Bacillati</taxon>
        <taxon>Actinomycetota</taxon>
        <taxon>Actinomycetes</taxon>
        <taxon>Micrococcales</taxon>
        <taxon>Cellulomonadaceae</taxon>
        <taxon>Cellulomonas</taxon>
    </lineage>
</organism>
<dbReference type="GO" id="GO:0008379">
    <property type="term" value="F:thioredoxin peroxidase activity"/>
    <property type="evidence" value="ECO:0007669"/>
    <property type="project" value="TreeGrafter"/>
</dbReference>
<keyword evidence="8" id="KW-1185">Reference proteome</keyword>
<keyword evidence="5" id="KW-0676">Redox-active center</keyword>
<evidence type="ECO:0000259" key="6">
    <source>
        <dbReference type="PROSITE" id="PS51352"/>
    </source>
</evidence>
<gene>
    <name evidence="7" type="ORF">CXY01_11260</name>
</gene>
<dbReference type="Pfam" id="PF08534">
    <property type="entry name" value="Redoxin"/>
    <property type="match status" value="1"/>
</dbReference>
<sequence length="188" mass="19857">MDLSRLPDDLPAPAADGAADHLAGARLPALGLPATDGSTVTLDTLGPGRTVLYAYPLTGRPGTDLPDDWDAIPGARGCTAEACAFRDHHADLLAAGAAAVYGLSTQDTAYQREAVERLHLPFAMLSDAALAVTRAMDLPTFDAAGRTLLRRLTMVVRDGVVEKVFYPVFPPDRHAAEVLAWLVRTPGS</sequence>
<dbReference type="SUPFAM" id="SSF52833">
    <property type="entry name" value="Thioredoxin-like"/>
    <property type="match status" value="1"/>
</dbReference>
<evidence type="ECO:0000313" key="7">
    <source>
        <dbReference type="EMBL" id="GEK20606.1"/>
    </source>
</evidence>
<evidence type="ECO:0000256" key="1">
    <source>
        <dbReference type="ARBA" id="ARBA00022559"/>
    </source>
</evidence>
<dbReference type="GO" id="GO:0034599">
    <property type="term" value="P:cellular response to oxidative stress"/>
    <property type="evidence" value="ECO:0007669"/>
    <property type="project" value="TreeGrafter"/>
</dbReference>
<dbReference type="Gene3D" id="3.40.30.10">
    <property type="entry name" value="Glutaredoxin"/>
    <property type="match status" value="1"/>
</dbReference>
<dbReference type="GO" id="GO:0045454">
    <property type="term" value="P:cell redox homeostasis"/>
    <property type="evidence" value="ECO:0007669"/>
    <property type="project" value="TreeGrafter"/>
</dbReference>
<dbReference type="RefSeq" id="WP_146926139.1">
    <property type="nucleotide sequence ID" value="NZ_BJUB01000003.1"/>
</dbReference>
<dbReference type="PROSITE" id="PS51352">
    <property type="entry name" value="THIOREDOXIN_2"/>
    <property type="match status" value="1"/>
</dbReference>
<keyword evidence="3" id="KW-0560">Oxidoreductase</keyword>
<name>A0A510V1D8_9CELL</name>
<evidence type="ECO:0000256" key="2">
    <source>
        <dbReference type="ARBA" id="ARBA00022862"/>
    </source>
</evidence>
<dbReference type="InterPro" id="IPR013740">
    <property type="entry name" value="Redoxin"/>
</dbReference>
<dbReference type="PANTHER" id="PTHR42801">
    <property type="entry name" value="THIOREDOXIN-DEPENDENT PEROXIDE REDUCTASE"/>
    <property type="match status" value="1"/>
</dbReference>
<dbReference type="InterPro" id="IPR036249">
    <property type="entry name" value="Thioredoxin-like_sf"/>
</dbReference>
<evidence type="ECO:0000256" key="4">
    <source>
        <dbReference type="ARBA" id="ARBA00023157"/>
    </source>
</evidence>
<proteinExistence type="predicted"/>
<dbReference type="Proteomes" id="UP000321118">
    <property type="component" value="Unassembled WGS sequence"/>
</dbReference>
<reference evidence="7 8" key="1">
    <citation type="submission" date="2019-07" db="EMBL/GenBank/DDBJ databases">
        <title>Whole genome shotgun sequence of Cellulomonas xylanilytica NBRC 101102.</title>
        <authorList>
            <person name="Hosoyama A."/>
            <person name="Uohara A."/>
            <person name="Ohji S."/>
            <person name="Ichikawa N."/>
        </authorList>
    </citation>
    <scope>NUCLEOTIDE SEQUENCE [LARGE SCALE GENOMIC DNA]</scope>
    <source>
        <strain evidence="7 8">NBRC 101102</strain>
    </source>
</reference>
<evidence type="ECO:0000313" key="8">
    <source>
        <dbReference type="Proteomes" id="UP000321118"/>
    </source>
</evidence>
<dbReference type="InterPro" id="IPR050924">
    <property type="entry name" value="Peroxiredoxin_BCP/PrxQ"/>
</dbReference>
<keyword evidence="1" id="KW-0575">Peroxidase</keyword>
<evidence type="ECO:0000256" key="3">
    <source>
        <dbReference type="ARBA" id="ARBA00023002"/>
    </source>
</evidence>
<dbReference type="CDD" id="cd03017">
    <property type="entry name" value="PRX_BCP"/>
    <property type="match status" value="1"/>
</dbReference>
<evidence type="ECO:0000256" key="5">
    <source>
        <dbReference type="ARBA" id="ARBA00023284"/>
    </source>
</evidence>
<comment type="caution">
    <text evidence="7">The sequence shown here is derived from an EMBL/GenBank/DDBJ whole genome shotgun (WGS) entry which is preliminary data.</text>
</comment>
<feature type="domain" description="Thioredoxin" evidence="6">
    <location>
        <begin position="21"/>
        <end position="187"/>
    </location>
</feature>
<accession>A0A510V1D8</accession>
<dbReference type="InterPro" id="IPR013766">
    <property type="entry name" value="Thioredoxin_domain"/>
</dbReference>
<dbReference type="GO" id="GO:0005737">
    <property type="term" value="C:cytoplasm"/>
    <property type="evidence" value="ECO:0007669"/>
    <property type="project" value="TreeGrafter"/>
</dbReference>
<keyword evidence="2" id="KW-0049">Antioxidant</keyword>
<protein>
    <recommendedName>
        <fullName evidence="6">Thioredoxin domain-containing protein</fullName>
    </recommendedName>
</protein>
<dbReference type="AlphaFoldDB" id="A0A510V1D8"/>
<dbReference type="OrthoDB" id="9802039at2"/>
<keyword evidence="4" id="KW-1015">Disulfide bond</keyword>
<dbReference type="EMBL" id="BJUB01000003">
    <property type="protein sequence ID" value="GEK20606.1"/>
    <property type="molecule type" value="Genomic_DNA"/>
</dbReference>
<dbReference type="PANTHER" id="PTHR42801:SF21">
    <property type="entry name" value="BCPB PROTEIN"/>
    <property type="match status" value="1"/>
</dbReference>